<reference evidence="2" key="1">
    <citation type="submission" date="2018-01" db="EMBL/GenBank/DDBJ databases">
        <title>An insight into the sialome of Amazonian anophelines.</title>
        <authorList>
            <person name="Ribeiro J.M."/>
            <person name="Scarpassa V."/>
            <person name="Calvo E."/>
        </authorList>
    </citation>
    <scope>NUCLEOTIDE SEQUENCE</scope>
    <source>
        <tissue evidence="2">Salivary glands</tissue>
    </source>
</reference>
<organism evidence="2">
    <name type="scientific">Anopheles marajoara</name>
    <dbReference type="NCBI Taxonomy" id="58244"/>
    <lineage>
        <taxon>Eukaryota</taxon>
        <taxon>Metazoa</taxon>
        <taxon>Ecdysozoa</taxon>
        <taxon>Arthropoda</taxon>
        <taxon>Hexapoda</taxon>
        <taxon>Insecta</taxon>
        <taxon>Pterygota</taxon>
        <taxon>Neoptera</taxon>
        <taxon>Endopterygota</taxon>
        <taxon>Diptera</taxon>
        <taxon>Nematocera</taxon>
        <taxon>Culicoidea</taxon>
        <taxon>Culicidae</taxon>
        <taxon>Anophelinae</taxon>
        <taxon>Anopheles</taxon>
    </lineage>
</organism>
<feature type="chain" id="PRO_5014610754" evidence="1">
    <location>
        <begin position="27"/>
        <end position="136"/>
    </location>
</feature>
<evidence type="ECO:0000256" key="1">
    <source>
        <dbReference type="SAM" id="SignalP"/>
    </source>
</evidence>
<dbReference type="EMBL" id="GGFJ01011853">
    <property type="protein sequence ID" value="MBW60994.1"/>
    <property type="molecule type" value="Transcribed_RNA"/>
</dbReference>
<sequence>MVDAAGVMVLADEFLALVAAAAAAAAADDDDDDDDDGDDGDDGYPGLYLAPSRLGGVVAASCAVDVAERTDATDDGGWWNPVASVALRALRASKVLLRATRSLKLVYLFASSQWHRHQYAHQHHSNYYREQPRHRT</sequence>
<proteinExistence type="predicted"/>
<accession>A0A2M4C6P9</accession>
<evidence type="ECO:0000313" key="2">
    <source>
        <dbReference type="EMBL" id="MBW60994.1"/>
    </source>
</evidence>
<dbReference type="AlphaFoldDB" id="A0A2M4C6P9"/>
<keyword evidence="1" id="KW-0732">Signal</keyword>
<protein>
    <submittedName>
        <fullName evidence="2">Putative secreted protein</fullName>
    </submittedName>
</protein>
<feature type="signal peptide" evidence="1">
    <location>
        <begin position="1"/>
        <end position="26"/>
    </location>
</feature>
<name>A0A2M4C6P9_9DIPT</name>